<dbReference type="InterPro" id="IPR006162">
    <property type="entry name" value="Ppantetheine_attach_site"/>
</dbReference>
<proteinExistence type="predicted"/>
<dbReference type="Pfam" id="PF00668">
    <property type="entry name" value="Condensation"/>
    <property type="match status" value="1"/>
</dbReference>
<dbReference type="PROSITE" id="PS50075">
    <property type="entry name" value="CARRIER"/>
    <property type="match status" value="1"/>
</dbReference>
<keyword evidence="4" id="KW-0436">Ligase</keyword>
<evidence type="ECO:0000313" key="7">
    <source>
        <dbReference type="Proteomes" id="UP000198034"/>
    </source>
</evidence>
<dbReference type="Gene3D" id="3.30.559.30">
    <property type="entry name" value="Nonribosomal peptide synthetase, condensation domain"/>
    <property type="match status" value="1"/>
</dbReference>
<reference evidence="6 7" key="1">
    <citation type="journal article" date="2017" name="Infect. Genet. Evol.">
        <title>Comparative genome analysis of fish pathogen Flavobacterium columnare reveals extensive sequence diversity within the species.</title>
        <authorList>
            <person name="Kayansamruaj P."/>
            <person name="Dong H.T."/>
            <person name="Hirono I."/>
            <person name="Kondo H."/>
            <person name="Senapin S."/>
            <person name="Rodkhum C."/>
        </authorList>
    </citation>
    <scope>NUCLEOTIDE SEQUENCE [LARGE SCALE GENOMIC DNA]</scope>
    <source>
        <strain evidence="6 7">1214</strain>
    </source>
</reference>
<dbReference type="InterPro" id="IPR025110">
    <property type="entry name" value="AMP-bd_C"/>
</dbReference>
<evidence type="ECO:0000259" key="5">
    <source>
        <dbReference type="PROSITE" id="PS50075"/>
    </source>
</evidence>
<gene>
    <name evidence="6" type="ORF">BWK62_12750</name>
</gene>
<evidence type="ECO:0000256" key="2">
    <source>
        <dbReference type="ARBA" id="ARBA00022450"/>
    </source>
</evidence>
<dbReference type="InterPro" id="IPR001242">
    <property type="entry name" value="Condensation_dom"/>
</dbReference>
<dbReference type="InterPro" id="IPR045851">
    <property type="entry name" value="AMP-bd_C_sf"/>
</dbReference>
<dbReference type="SUPFAM" id="SSF51735">
    <property type="entry name" value="NAD(P)-binding Rossmann-fold domains"/>
    <property type="match status" value="1"/>
</dbReference>
<dbReference type="PANTHER" id="PTHR44845">
    <property type="entry name" value="CARRIER DOMAIN-CONTAINING PROTEIN"/>
    <property type="match status" value="1"/>
</dbReference>
<evidence type="ECO:0000256" key="1">
    <source>
        <dbReference type="ARBA" id="ARBA00001957"/>
    </source>
</evidence>
<dbReference type="InterPro" id="IPR010080">
    <property type="entry name" value="Thioester_reductase-like_dom"/>
</dbReference>
<dbReference type="InterPro" id="IPR036291">
    <property type="entry name" value="NAD(P)-bd_dom_sf"/>
</dbReference>
<dbReference type="Pfam" id="PF13193">
    <property type="entry name" value="AMP-binding_C"/>
    <property type="match status" value="1"/>
</dbReference>
<evidence type="ECO:0000256" key="4">
    <source>
        <dbReference type="ARBA" id="ARBA00022598"/>
    </source>
</evidence>
<keyword evidence="3" id="KW-0597">Phosphoprotein</keyword>
<dbReference type="SUPFAM" id="SSF52777">
    <property type="entry name" value="CoA-dependent acyltransferases"/>
    <property type="match status" value="2"/>
</dbReference>
<sequence length="1532" mass="176946">MKEQTISSRLTTVCKKYKDKIAVKTDTAAISYSQLDTLSDQLAKNIFANTGQSNIVVTLLAPSLEYILSIIGINKSGNAFLPIDTAHPLNKIEEQLHFSKPSVILVSKEWTHLIENISEDILVLRIELDANTLHISKKVVGDWVELEKPTNEVLEIEMDKKSNSYVLYTSGSTGKPKAILGRNDSLCHFIEWQIDEFKLSEVKGALLTNLGFDVSLRDIFTPLLSGGELIIPSRSVREDIFYILDLIKTEKIELLHVVPSMLKVFAQQDAAYFASIKFVFTAGEALFWKDVYQWKEKINSTALITNLYGPSETTLAKFFYTITEPIEKNWEQIVPLGKPLPDTQVYIYANNQICKEGETGEIMISTDYRSNGYLFNDELNNEKFVTIKIEEKTVNVYATGDLGFLKNGYLHFAGRKDRQVKIYGNRVELLEVETVLAGIKEIEECAVLFIENADNQIFIAFYTAKSGLQEETVKNYLKSFLPNYMIPHSIVYIHEIPLNTNGKKDYRKLLEIYNQKNHKSAVSTDSQTDLKNKVYAIIQKYAFVTTIKEDDTFMKLGVSSLKSIQILSNFYKEFKVKIPLVFILNNKIKDIVNFISDSLSTNTTVEVEDKKEDYSFLVSPNQRQMLIATMYSKESNLAYNVLLAFRIKGNLDEVKLTNYVNHLVQSNEIFRTTYTYSNNSFQQKILPKEGKYQVYEKIEINETNIEDYLKEELNTEFELFNDSLPLKISLLQVGQNDFVLVFKTHHVTVDIQALAQIKNDFMNYYHNGVMKTTNPTLEYIHFTQHYNHLLNSQVASKTKDFWKGKFMNKFNFELPSDFKRMNARDFGGKNVSLDLGESLSKKILAFNKENSVSLFMLYSSTLSLFFRNYSKSNEIIFGIPMTLRDMGETYNDTVGFFVNTLPVKFIIDENKQFKEYLQDRINDLLDYYENKFYPFSQIVEDINYRHELNRNPVFNYMVVGIESESYSKNEKDETDLEIEALESNDYTTKFDLTFMVIRHDDTISLKMEYDVSLYKEETAVFFLEQIKNAMAQAVENSNLSINDIKFDHREFAHSALRSEMPAVTVPAEVKTIIQTAMSSIETLLYLIWKKILEHGDIEITQDFFEVGGTSIKAISIITQINEEFKTKFTLVDFYLHPTIKEFAELLNTKGQSNKDYQLDLEKEAIFTKTYDFPTQEFVATKAPNILLTGATGYVGCYLIRELFNYDLGKLYCLVRCDSEKEGFVRLKQNLAGKGLWQDSYENRIVIVKGDISQPRLGIDSAIYEELSNDVNLVLHNATFMNHVLHYDVLKRANVNGMEEIFQFCLNKKKKKLHYVSTTSVFNMLTYNKEVIVDESSSIANEKHYNSLGYKASKWVAERLVEKAVEKFNIPIVTHRVGLVLWDSENKTHDGSNQWLKQYLESCAILGIYPDYDRVKYLTISVNVLVKNMCYFLNKDYISGIDKYTVLHHFTKQQSPKDLVIDYYGEDIDKLTCVDEEEWLNTARKEVLPISWRLPFFDIDQDDIVDLGDKVRIILNEKTLELLKREDIILQEN</sequence>
<comment type="cofactor">
    <cofactor evidence="1">
        <name>pantetheine 4'-phosphate</name>
        <dbReference type="ChEBI" id="CHEBI:47942"/>
    </cofactor>
</comment>
<dbReference type="InterPro" id="IPR013120">
    <property type="entry name" value="FAR_NAD-bd"/>
</dbReference>
<evidence type="ECO:0000313" key="6">
    <source>
        <dbReference type="EMBL" id="OWP75081.1"/>
    </source>
</evidence>
<dbReference type="InterPro" id="IPR000873">
    <property type="entry name" value="AMP-dep_synth/lig_dom"/>
</dbReference>
<dbReference type="Gene3D" id="1.10.1200.10">
    <property type="entry name" value="ACP-like"/>
    <property type="match status" value="2"/>
</dbReference>
<dbReference type="Pfam" id="PF07993">
    <property type="entry name" value="NAD_binding_4"/>
    <property type="match status" value="1"/>
</dbReference>
<comment type="caution">
    <text evidence="6">The sequence shown here is derived from an EMBL/GenBank/DDBJ whole genome shotgun (WGS) entry which is preliminary data.</text>
</comment>
<dbReference type="NCBIfam" id="TIGR01746">
    <property type="entry name" value="Thioester-redct"/>
    <property type="match status" value="1"/>
</dbReference>
<dbReference type="EMBL" id="MTCY01000048">
    <property type="protein sequence ID" value="OWP75081.1"/>
    <property type="molecule type" value="Genomic_DNA"/>
</dbReference>
<dbReference type="PROSITE" id="PS00455">
    <property type="entry name" value="AMP_BINDING"/>
    <property type="match status" value="1"/>
</dbReference>
<name>A0A246G8B1_9FLAO</name>
<protein>
    <recommendedName>
        <fullName evidence="5">Carrier domain-containing protein</fullName>
    </recommendedName>
</protein>
<dbReference type="Gene3D" id="3.40.50.720">
    <property type="entry name" value="NAD(P)-binding Rossmann-like Domain"/>
    <property type="match status" value="1"/>
</dbReference>
<dbReference type="SUPFAM" id="SSF56801">
    <property type="entry name" value="Acetyl-CoA synthetase-like"/>
    <property type="match status" value="1"/>
</dbReference>
<dbReference type="Pfam" id="PF00550">
    <property type="entry name" value="PP-binding"/>
    <property type="match status" value="2"/>
</dbReference>
<dbReference type="InterPro" id="IPR009081">
    <property type="entry name" value="PP-bd_ACP"/>
</dbReference>
<dbReference type="Proteomes" id="UP000198034">
    <property type="component" value="Unassembled WGS sequence"/>
</dbReference>
<dbReference type="Gene3D" id="3.40.50.12780">
    <property type="entry name" value="N-terminal domain of ligase-like"/>
    <property type="match status" value="1"/>
</dbReference>
<dbReference type="InterPro" id="IPR042099">
    <property type="entry name" value="ANL_N_sf"/>
</dbReference>
<dbReference type="PIRSF" id="PIRSF001617">
    <property type="entry name" value="Alpha-AR"/>
    <property type="match status" value="1"/>
</dbReference>
<organism evidence="6 7">
    <name type="scientific">Flavobacterium columnare</name>
    <dbReference type="NCBI Taxonomy" id="996"/>
    <lineage>
        <taxon>Bacteria</taxon>
        <taxon>Pseudomonadati</taxon>
        <taxon>Bacteroidota</taxon>
        <taxon>Flavobacteriia</taxon>
        <taxon>Flavobacteriales</taxon>
        <taxon>Flavobacteriaceae</taxon>
        <taxon>Flavobacterium</taxon>
    </lineage>
</organism>
<dbReference type="Gene3D" id="3.30.300.30">
    <property type="match status" value="1"/>
</dbReference>
<dbReference type="PROSITE" id="PS00012">
    <property type="entry name" value="PHOSPHOPANTETHEINE"/>
    <property type="match status" value="1"/>
</dbReference>
<dbReference type="CDD" id="cd05930">
    <property type="entry name" value="A_NRPS"/>
    <property type="match status" value="1"/>
</dbReference>
<dbReference type="InterPro" id="IPR036736">
    <property type="entry name" value="ACP-like_sf"/>
</dbReference>
<dbReference type="Pfam" id="PF00501">
    <property type="entry name" value="AMP-binding"/>
    <property type="match status" value="1"/>
</dbReference>
<feature type="domain" description="Carrier" evidence="5">
    <location>
        <begin position="1075"/>
        <end position="1150"/>
    </location>
</feature>
<dbReference type="GO" id="GO:0016874">
    <property type="term" value="F:ligase activity"/>
    <property type="evidence" value="ECO:0007669"/>
    <property type="project" value="UniProtKB-KW"/>
</dbReference>
<evidence type="ECO:0000256" key="3">
    <source>
        <dbReference type="ARBA" id="ARBA00022553"/>
    </source>
</evidence>
<dbReference type="PANTHER" id="PTHR44845:SF6">
    <property type="entry name" value="BETA-ALANINE-ACTIVATING ENZYME"/>
    <property type="match status" value="1"/>
</dbReference>
<dbReference type="SUPFAM" id="SSF47336">
    <property type="entry name" value="ACP-like"/>
    <property type="match status" value="2"/>
</dbReference>
<dbReference type="InterPro" id="IPR023213">
    <property type="entry name" value="CAT-like_dom_sf"/>
</dbReference>
<dbReference type="Gene3D" id="3.30.559.10">
    <property type="entry name" value="Chloramphenicol acetyltransferase-like domain"/>
    <property type="match status" value="1"/>
</dbReference>
<dbReference type="InterPro" id="IPR020845">
    <property type="entry name" value="AMP-binding_CS"/>
</dbReference>
<accession>A0A246G8B1</accession>
<keyword evidence="2" id="KW-0596">Phosphopantetheine</keyword>